<proteinExistence type="predicted"/>
<reference evidence="2" key="1">
    <citation type="journal article" date="2023" name="Mol. Phylogenet. Evol.">
        <title>Genome-scale phylogeny and comparative genomics of the fungal order Sordariales.</title>
        <authorList>
            <person name="Hensen N."/>
            <person name="Bonometti L."/>
            <person name="Westerberg I."/>
            <person name="Brannstrom I.O."/>
            <person name="Guillou S."/>
            <person name="Cros-Aarteil S."/>
            <person name="Calhoun S."/>
            <person name="Haridas S."/>
            <person name="Kuo A."/>
            <person name="Mondo S."/>
            <person name="Pangilinan J."/>
            <person name="Riley R."/>
            <person name="LaButti K."/>
            <person name="Andreopoulos B."/>
            <person name="Lipzen A."/>
            <person name="Chen C."/>
            <person name="Yan M."/>
            <person name="Daum C."/>
            <person name="Ng V."/>
            <person name="Clum A."/>
            <person name="Steindorff A."/>
            <person name="Ohm R.A."/>
            <person name="Martin F."/>
            <person name="Silar P."/>
            <person name="Natvig D.O."/>
            <person name="Lalanne C."/>
            <person name="Gautier V."/>
            <person name="Ament-Velasquez S.L."/>
            <person name="Kruys A."/>
            <person name="Hutchinson M.I."/>
            <person name="Powell A.J."/>
            <person name="Barry K."/>
            <person name="Miller A.N."/>
            <person name="Grigoriev I.V."/>
            <person name="Debuchy R."/>
            <person name="Gladieux P."/>
            <person name="Hiltunen Thoren M."/>
            <person name="Johannesson H."/>
        </authorList>
    </citation>
    <scope>NUCLEOTIDE SEQUENCE</scope>
    <source>
        <strain evidence="2">FGSC 1904</strain>
    </source>
</reference>
<sequence length="441" mass="49350">MASGSPPPAHPGQTSPGACGPYVLPQRRAGNAPTSVNAGGGFQSTSWRTRSAPEPGTEVNLSDPRSTNTEPYPLGFNQKCPDGMAISDMDTLDKKTLSAALNLMDKDASWEDDGDLRGVIMFMPREYRNYFNAVEIDDWVFGHPLVILNYNENTRMVDIFPMTSSGGDGPKRDKTGEPMDKQMLAISLNEHGHHTDLHMDLKGGRANLKNPSAINTKKVYTIPFRFLHGWGYNSSTRPRLTKESYYFMMVFGKRSVELEEKIAKWNLSDAHVPREVISRVKRELFATLKERLQKLRRLWNRLRSPRESKLRNKWQRLDSPQQQPTSLVVSTTLRFPLSRSPSIPDHERSDNWRRPPPSVSLEPDTMASIFLDDNTNLPPSTPTSTRPSTPSPDTPTPTILADIVSGGIDFSGQIRGIGNPSQAHSRPSRPSRPRRGINLAR</sequence>
<comment type="caution">
    <text evidence="2">The sequence shown here is derived from an EMBL/GenBank/DDBJ whole genome shotgun (WGS) entry which is preliminary data.</text>
</comment>
<name>A0AAE0PM63_SORBR</name>
<dbReference type="AlphaFoldDB" id="A0AAE0PM63"/>
<keyword evidence="3" id="KW-1185">Reference proteome</keyword>
<evidence type="ECO:0000256" key="1">
    <source>
        <dbReference type="SAM" id="MobiDB-lite"/>
    </source>
</evidence>
<organism evidence="2 3">
    <name type="scientific">Sordaria brevicollis</name>
    <dbReference type="NCBI Taxonomy" id="83679"/>
    <lineage>
        <taxon>Eukaryota</taxon>
        <taxon>Fungi</taxon>
        <taxon>Dikarya</taxon>
        <taxon>Ascomycota</taxon>
        <taxon>Pezizomycotina</taxon>
        <taxon>Sordariomycetes</taxon>
        <taxon>Sordariomycetidae</taxon>
        <taxon>Sordariales</taxon>
        <taxon>Sordariaceae</taxon>
        <taxon>Sordaria</taxon>
    </lineage>
</organism>
<gene>
    <name evidence="2" type="ORF">B0T20DRAFT_388223</name>
</gene>
<evidence type="ECO:0000313" key="3">
    <source>
        <dbReference type="Proteomes" id="UP001281003"/>
    </source>
</evidence>
<dbReference type="Proteomes" id="UP001281003">
    <property type="component" value="Unassembled WGS sequence"/>
</dbReference>
<accession>A0AAE0PM63</accession>
<feature type="compositionally biased region" description="Polar residues" evidence="1">
    <location>
        <begin position="59"/>
        <end position="70"/>
    </location>
</feature>
<feature type="compositionally biased region" description="Polar residues" evidence="1">
    <location>
        <begin position="32"/>
        <end position="49"/>
    </location>
</feature>
<feature type="compositionally biased region" description="Basic residues" evidence="1">
    <location>
        <begin position="426"/>
        <end position="435"/>
    </location>
</feature>
<feature type="region of interest" description="Disordered" evidence="1">
    <location>
        <begin position="413"/>
        <end position="441"/>
    </location>
</feature>
<dbReference type="EMBL" id="JAUTDP010000001">
    <property type="protein sequence ID" value="KAK3402513.1"/>
    <property type="molecule type" value="Genomic_DNA"/>
</dbReference>
<reference evidence="2" key="2">
    <citation type="submission" date="2023-07" db="EMBL/GenBank/DDBJ databases">
        <authorList>
            <consortium name="Lawrence Berkeley National Laboratory"/>
            <person name="Haridas S."/>
            <person name="Hensen N."/>
            <person name="Bonometti L."/>
            <person name="Westerberg I."/>
            <person name="Brannstrom I.O."/>
            <person name="Guillou S."/>
            <person name="Cros-Aarteil S."/>
            <person name="Calhoun S."/>
            <person name="Kuo A."/>
            <person name="Mondo S."/>
            <person name="Pangilinan J."/>
            <person name="Riley R."/>
            <person name="LaButti K."/>
            <person name="Andreopoulos B."/>
            <person name="Lipzen A."/>
            <person name="Chen C."/>
            <person name="Yanf M."/>
            <person name="Daum C."/>
            <person name="Ng V."/>
            <person name="Clum A."/>
            <person name="Steindorff A."/>
            <person name="Ohm R."/>
            <person name="Martin F."/>
            <person name="Silar P."/>
            <person name="Natvig D."/>
            <person name="Lalanne C."/>
            <person name="Gautier V."/>
            <person name="Ament-velasquez S.L."/>
            <person name="Kruys A."/>
            <person name="Hutchinson M.I."/>
            <person name="Powell A.J."/>
            <person name="Barry K."/>
            <person name="Miller A.N."/>
            <person name="Grigoriev I.V."/>
            <person name="Debuchy R."/>
            <person name="Gladieux P."/>
            <person name="Thoren M.H."/>
            <person name="Johannesson H."/>
        </authorList>
    </citation>
    <scope>NUCLEOTIDE SEQUENCE</scope>
    <source>
        <strain evidence="2">FGSC 1904</strain>
    </source>
</reference>
<feature type="compositionally biased region" description="Pro residues" evidence="1">
    <location>
        <begin position="1"/>
        <end position="10"/>
    </location>
</feature>
<evidence type="ECO:0000313" key="2">
    <source>
        <dbReference type="EMBL" id="KAK3402513.1"/>
    </source>
</evidence>
<feature type="compositionally biased region" description="Basic and acidic residues" evidence="1">
    <location>
        <begin position="344"/>
        <end position="353"/>
    </location>
</feature>
<protein>
    <submittedName>
        <fullName evidence="2">Uncharacterized protein</fullName>
    </submittedName>
</protein>
<feature type="region of interest" description="Disordered" evidence="1">
    <location>
        <begin position="338"/>
        <end position="399"/>
    </location>
</feature>
<feature type="region of interest" description="Disordered" evidence="1">
    <location>
        <begin position="1"/>
        <end position="77"/>
    </location>
</feature>